<evidence type="ECO:0000313" key="3">
    <source>
        <dbReference type="Proteomes" id="UP001362999"/>
    </source>
</evidence>
<dbReference type="AlphaFoldDB" id="A0AAV9Z033"/>
<evidence type="ECO:0000256" key="1">
    <source>
        <dbReference type="SAM" id="SignalP"/>
    </source>
</evidence>
<dbReference type="EMBL" id="JAWWNJ010000269">
    <property type="protein sequence ID" value="KAK6966502.1"/>
    <property type="molecule type" value="Genomic_DNA"/>
</dbReference>
<feature type="signal peptide" evidence="1">
    <location>
        <begin position="1"/>
        <end position="20"/>
    </location>
</feature>
<keyword evidence="3" id="KW-1185">Reference proteome</keyword>
<dbReference type="Proteomes" id="UP001362999">
    <property type="component" value="Unassembled WGS sequence"/>
</dbReference>
<keyword evidence="1" id="KW-0732">Signal</keyword>
<evidence type="ECO:0000313" key="2">
    <source>
        <dbReference type="EMBL" id="KAK6966502.1"/>
    </source>
</evidence>
<name>A0AAV9Z033_9AGAR</name>
<sequence>MKFSLSTSAALFAAVTSALGAVIVSPTPGQVLPANTAFNLTYASQRYFKESSLKITVVTAGVDGGFPAATPVQDLEPTSYDPENTSANYYAEVFPITLYNGQATGNHTIYVIESYAAYGGSSAVQMLSVPVTFV</sequence>
<feature type="chain" id="PRO_5043900489" evidence="1">
    <location>
        <begin position="21"/>
        <end position="134"/>
    </location>
</feature>
<reference evidence="2 3" key="1">
    <citation type="journal article" date="2024" name="J Genomics">
        <title>Draft genome sequencing and assembly of Favolaschia claudopus CIRM-BRFM 2984 isolated from oak limbs.</title>
        <authorList>
            <person name="Navarro D."/>
            <person name="Drula E."/>
            <person name="Chaduli D."/>
            <person name="Cazenave R."/>
            <person name="Ahrendt S."/>
            <person name="Wang J."/>
            <person name="Lipzen A."/>
            <person name="Daum C."/>
            <person name="Barry K."/>
            <person name="Grigoriev I.V."/>
            <person name="Favel A."/>
            <person name="Rosso M.N."/>
            <person name="Martin F."/>
        </authorList>
    </citation>
    <scope>NUCLEOTIDE SEQUENCE [LARGE SCALE GENOMIC DNA]</scope>
    <source>
        <strain evidence="2 3">CIRM-BRFM 2984</strain>
    </source>
</reference>
<accession>A0AAV9Z033</accession>
<gene>
    <name evidence="2" type="ORF">R3P38DRAFT_3246050</name>
</gene>
<protein>
    <submittedName>
        <fullName evidence="2">Uncharacterized protein</fullName>
    </submittedName>
</protein>
<organism evidence="2 3">
    <name type="scientific">Favolaschia claudopus</name>
    <dbReference type="NCBI Taxonomy" id="2862362"/>
    <lineage>
        <taxon>Eukaryota</taxon>
        <taxon>Fungi</taxon>
        <taxon>Dikarya</taxon>
        <taxon>Basidiomycota</taxon>
        <taxon>Agaricomycotina</taxon>
        <taxon>Agaricomycetes</taxon>
        <taxon>Agaricomycetidae</taxon>
        <taxon>Agaricales</taxon>
        <taxon>Marasmiineae</taxon>
        <taxon>Mycenaceae</taxon>
        <taxon>Favolaschia</taxon>
    </lineage>
</organism>
<comment type="caution">
    <text evidence="2">The sequence shown here is derived from an EMBL/GenBank/DDBJ whole genome shotgun (WGS) entry which is preliminary data.</text>
</comment>
<proteinExistence type="predicted"/>